<comment type="caution">
    <text evidence="4">The sequence shown here is derived from an EMBL/GenBank/DDBJ whole genome shotgun (WGS) entry which is preliminary data.</text>
</comment>
<dbReference type="Pfam" id="PF00583">
    <property type="entry name" value="Acetyltransf_1"/>
    <property type="match status" value="1"/>
</dbReference>
<evidence type="ECO:0000313" key="5">
    <source>
        <dbReference type="Proteomes" id="UP001501772"/>
    </source>
</evidence>
<feature type="domain" description="N-acetyltransferase" evidence="3">
    <location>
        <begin position="5"/>
        <end position="152"/>
    </location>
</feature>
<sequence>MSDLTLIRTDSDNAGFRQLVALLDQDLAVRDGDDHAFYAQFNKVDAIKEVIVACHNDVPVGCGAIKPFSATEAEVKRMFVHPGYRKQGIAAKIVIELEKWAAELGFTATVLETGKKQPEAIALYQKIGYCITPNYGQYIGVDNSVWMIKLFNADHQTPNA</sequence>
<dbReference type="PROSITE" id="PS51186">
    <property type="entry name" value="GNAT"/>
    <property type="match status" value="1"/>
</dbReference>
<dbReference type="InterPro" id="IPR016181">
    <property type="entry name" value="Acyl_CoA_acyltransferase"/>
</dbReference>
<organism evidence="4 5">
    <name type="scientific">Pedobacter jeongneungensis</name>
    <dbReference type="NCBI Taxonomy" id="947309"/>
    <lineage>
        <taxon>Bacteria</taxon>
        <taxon>Pseudomonadati</taxon>
        <taxon>Bacteroidota</taxon>
        <taxon>Sphingobacteriia</taxon>
        <taxon>Sphingobacteriales</taxon>
        <taxon>Sphingobacteriaceae</taxon>
        <taxon>Pedobacter</taxon>
    </lineage>
</organism>
<dbReference type="Proteomes" id="UP001501772">
    <property type="component" value="Unassembled WGS sequence"/>
</dbReference>
<dbReference type="SUPFAM" id="SSF55729">
    <property type="entry name" value="Acyl-CoA N-acyltransferases (Nat)"/>
    <property type="match status" value="1"/>
</dbReference>
<dbReference type="CDD" id="cd04301">
    <property type="entry name" value="NAT_SF"/>
    <property type="match status" value="1"/>
</dbReference>
<keyword evidence="5" id="KW-1185">Reference proteome</keyword>
<gene>
    <name evidence="4" type="ORF">GCM10022289_41690</name>
</gene>
<dbReference type="PANTHER" id="PTHR43877">
    <property type="entry name" value="AMINOALKYLPHOSPHONATE N-ACETYLTRANSFERASE-RELATED-RELATED"/>
    <property type="match status" value="1"/>
</dbReference>
<dbReference type="Gene3D" id="3.40.630.30">
    <property type="match status" value="1"/>
</dbReference>
<proteinExistence type="predicted"/>
<evidence type="ECO:0000313" key="4">
    <source>
        <dbReference type="EMBL" id="GAA4211773.1"/>
    </source>
</evidence>
<evidence type="ECO:0000259" key="3">
    <source>
        <dbReference type="PROSITE" id="PS51186"/>
    </source>
</evidence>
<evidence type="ECO:0000256" key="2">
    <source>
        <dbReference type="ARBA" id="ARBA00023315"/>
    </source>
</evidence>
<dbReference type="InterPro" id="IPR000182">
    <property type="entry name" value="GNAT_dom"/>
</dbReference>
<keyword evidence="1" id="KW-0808">Transferase</keyword>
<reference evidence="5" key="1">
    <citation type="journal article" date="2019" name="Int. J. Syst. Evol. Microbiol.">
        <title>The Global Catalogue of Microorganisms (GCM) 10K type strain sequencing project: providing services to taxonomists for standard genome sequencing and annotation.</title>
        <authorList>
            <consortium name="The Broad Institute Genomics Platform"/>
            <consortium name="The Broad Institute Genome Sequencing Center for Infectious Disease"/>
            <person name="Wu L."/>
            <person name="Ma J."/>
        </authorList>
    </citation>
    <scope>NUCLEOTIDE SEQUENCE [LARGE SCALE GENOMIC DNA]</scope>
    <source>
        <strain evidence="5">JCM 17626</strain>
    </source>
</reference>
<dbReference type="InterPro" id="IPR050832">
    <property type="entry name" value="Bact_Acetyltransf"/>
</dbReference>
<name>A0ABP8BPI2_9SPHI</name>
<accession>A0ABP8BPI2</accession>
<dbReference type="RefSeq" id="WP_344853352.1">
    <property type="nucleotide sequence ID" value="NZ_BAABBY010000012.1"/>
</dbReference>
<protein>
    <submittedName>
        <fullName evidence="4">GNAT family N-acetyltransferase</fullName>
    </submittedName>
</protein>
<dbReference type="EMBL" id="BAABBY010000012">
    <property type="protein sequence ID" value="GAA4211773.1"/>
    <property type="molecule type" value="Genomic_DNA"/>
</dbReference>
<keyword evidence="2" id="KW-0012">Acyltransferase</keyword>
<evidence type="ECO:0000256" key="1">
    <source>
        <dbReference type="ARBA" id="ARBA00022679"/>
    </source>
</evidence>
<dbReference type="PANTHER" id="PTHR43877:SF2">
    <property type="entry name" value="AMINOALKYLPHOSPHONATE N-ACETYLTRANSFERASE-RELATED"/>
    <property type="match status" value="1"/>
</dbReference>